<keyword evidence="5 8" id="KW-0784">Thiamine biosynthesis</keyword>
<dbReference type="InterPro" id="IPR033983">
    <property type="entry name" value="Thiazole_synthase_ThiG"/>
</dbReference>
<comment type="subcellular location">
    <subcellularLocation>
        <location evidence="8">Cytoplasm</location>
    </subcellularLocation>
</comment>
<evidence type="ECO:0000256" key="1">
    <source>
        <dbReference type="ARBA" id="ARBA00002834"/>
    </source>
</evidence>
<feature type="domain" description="Thiazole synthase ThiG" evidence="9">
    <location>
        <begin position="4"/>
        <end position="248"/>
    </location>
</feature>
<dbReference type="AlphaFoldDB" id="A0AAV3U2Y1"/>
<dbReference type="CDD" id="cd04728">
    <property type="entry name" value="ThiG"/>
    <property type="match status" value="1"/>
</dbReference>
<comment type="similarity">
    <text evidence="8">Belongs to the ThiG family.</text>
</comment>
<evidence type="ECO:0000256" key="5">
    <source>
        <dbReference type="ARBA" id="ARBA00022977"/>
    </source>
</evidence>
<keyword evidence="6 8" id="KW-0704">Schiff base</keyword>
<comment type="caution">
    <text evidence="10">The sequence shown here is derived from an EMBL/GenBank/DDBJ whole genome shotgun (WGS) entry which is preliminary data.</text>
</comment>
<keyword evidence="11" id="KW-1185">Reference proteome</keyword>
<dbReference type="InterPro" id="IPR013785">
    <property type="entry name" value="Aldolase_TIM"/>
</dbReference>
<dbReference type="GO" id="GO:0005737">
    <property type="term" value="C:cytoplasm"/>
    <property type="evidence" value="ECO:0007669"/>
    <property type="project" value="UniProtKB-SubCell"/>
</dbReference>
<comment type="catalytic activity">
    <reaction evidence="7 8">
        <text>[ThiS sulfur-carrier protein]-C-terminal-Gly-aminoethanethioate + 2-iminoacetate + 1-deoxy-D-xylulose 5-phosphate = [ThiS sulfur-carrier protein]-C-terminal Gly-Gly + 2-[(2R,5Z)-2-carboxy-4-methylthiazol-5(2H)-ylidene]ethyl phosphate + 2 H2O + H(+)</text>
        <dbReference type="Rhea" id="RHEA:26297"/>
        <dbReference type="Rhea" id="RHEA-COMP:12909"/>
        <dbReference type="Rhea" id="RHEA-COMP:19908"/>
        <dbReference type="ChEBI" id="CHEBI:15377"/>
        <dbReference type="ChEBI" id="CHEBI:15378"/>
        <dbReference type="ChEBI" id="CHEBI:57792"/>
        <dbReference type="ChEBI" id="CHEBI:62899"/>
        <dbReference type="ChEBI" id="CHEBI:77846"/>
        <dbReference type="ChEBI" id="CHEBI:90778"/>
        <dbReference type="ChEBI" id="CHEBI:232372"/>
        <dbReference type="EC" id="2.8.1.10"/>
    </reaction>
</comment>
<protein>
    <recommendedName>
        <fullName evidence="3 8">Thiazole synthase</fullName>
        <ecNumber evidence="3 8">2.8.1.10</ecNumber>
    </recommendedName>
</protein>
<dbReference type="GO" id="GO:1990107">
    <property type="term" value="F:thiazole synthase activity"/>
    <property type="evidence" value="ECO:0007669"/>
    <property type="project" value="UniProtKB-EC"/>
</dbReference>
<evidence type="ECO:0000259" key="9">
    <source>
        <dbReference type="Pfam" id="PF05690"/>
    </source>
</evidence>
<keyword evidence="8" id="KW-0963">Cytoplasm</keyword>
<feature type="binding site" evidence="8">
    <location>
        <begin position="183"/>
        <end position="184"/>
    </location>
    <ligand>
        <name>1-deoxy-D-xylulose 5-phosphate</name>
        <dbReference type="ChEBI" id="CHEBI:57792"/>
    </ligand>
</feature>
<dbReference type="EC" id="2.8.1.10" evidence="3 8"/>
<dbReference type="PANTHER" id="PTHR34266:SF2">
    <property type="entry name" value="THIAZOLE SYNTHASE"/>
    <property type="match status" value="1"/>
</dbReference>
<evidence type="ECO:0000313" key="10">
    <source>
        <dbReference type="EMBL" id="GAA4942595.1"/>
    </source>
</evidence>
<comment type="subunit">
    <text evidence="8">Homotetramer. Forms heterodimers with either ThiH or ThiS.</text>
</comment>
<proteinExistence type="inferred from homology"/>
<feature type="binding site" evidence="8">
    <location>
        <position position="156"/>
    </location>
    <ligand>
        <name>1-deoxy-D-xylulose 5-phosphate</name>
        <dbReference type="ChEBI" id="CHEBI:57792"/>
    </ligand>
</feature>
<comment type="pathway">
    <text evidence="2 8">Cofactor biosynthesis; thiamine diphosphate biosynthesis.</text>
</comment>
<feature type="binding site" evidence="8">
    <location>
        <begin position="205"/>
        <end position="206"/>
    </location>
    <ligand>
        <name>1-deoxy-D-xylulose 5-phosphate</name>
        <dbReference type="ChEBI" id="CHEBI:57792"/>
    </ligand>
</feature>
<dbReference type="Pfam" id="PF05690">
    <property type="entry name" value="ThiG"/>
    <property type="match status" value="1"/>
</dbReference>
<evidence type="ECO:0000313" key="11">
    <source>
        <dbReference type="Proteomes" id="UP001409585"/>
    </source>
</evidence>
<reference evidence="11" key="1">
    <citation type="journal article" date="2019" name="Int. J. Syst. Evol. Microbiol.">
        <title>The Global Catalogue of Microorganisms (GCM) 10K type strain sequencing project: providing services to taxonomists for standard genome sequencing and annotation.</title>
        <authorList>
            <consortium name="The Broad Institute Genomics Platform"/>
            <consortium name="The Broad Institute Genome Sequencing Center for Infectious Disease"/>
            <person name="Wu L."/>
            <person name="Ma J."/>
        </authorList>
    </citation>
    <scope>NUCLEOTIDE SEQUENCE [LARGE SCALE GENOMIC DNA]</scope>
    <source>
        <strain evidence="11">JCM 19134</strain>
    </source>
</reference>
<sequence length="263" mass="28373">MWQLLGESLNSRLFLGTAQYPSPQVLSDAVTASGTDVITVSLRRQMQSSTGNGFWQQLKTLNKKILPNTAGCTSAKEAITTAQMARELFGTHWIKLEVIGDQHTLQPDPFELLTACRELIQQGFEVFPYCNDDLILCQRLVDAGCKVIMPWGAPIGSGRGLVNERALTLIRQRLPDINLVVDAGIGAPSHAARALELGYDAVLLNTAVANAGDPVAMAQAFKLATQAGRLAFMAGQMAQREMAVASTPVIGQPFWHQATVAAK</sequence>
<evidence type="ECO:0000256" key="6">
    <source>
        <dbReference type="ARBA" id="ARBA00023270"/>
    </source>
</evidence>
<evidence type="ECO:0000256" key="4">
    <source>
        <dbReference type="ARBA" id="ARBA00022679"/>
    </source>
</evidence>
<dbReference type="InterPro" id="IPR008867">
    <property type="entry name" value="ThiG"/>
</dbReference>
<keyword evidence="4 8" id="KW-0808">Transferase</keyword>
<dbReference type="SUPFAM" id="SSF110399">
    <property type="entry name" value="ThiG-like"/>
    <property type="match status" value="1"/>
</dbReference>
<dbReference type="HAMAP" id="MF_00443">
    <property type="entry name" value="ThiG"/>
    <property type="match status" value="1"/>
</dbReference>
<dbReference type="Proteomes" id="UP001409585">
    <property type="component" value="Unassembled WGS sequence"/>
</dbReference>
<organism evidence="10 11">
    <name type="scientific">Halioxenophilus aromaticivorans</name>
    <dbReference type="NCBI Taxonomy" id="1306992"/>
    <lineage>
        <taxon>Bacteria</taxon>
        <taxon>Pseudomonadati</taxon>
        <taxon>Pseudomonadota</taxon>
        <taxon>Gammaproteobacteria</taxon>
        <taxon>Alteromonadales</taxon>
        <taxon>Alteromonadaceae</taxon>
        <taxon>Halioxenophilus</taxon>
    </lineage>
</organism>
<gene>
    <name evidence="8" type="primary">thiG</name>
    <name evidence="10" type="ORF">GCM10025791_21400</name>
</gene>
<evidence type="ECO:0000256" key="8">
    <source>
        <dbReference type="HAMAP-Rule" id="MF_00443"/>
    </source>
</evidence>
<accession>A0AAV3U2Y1</accession>
<dbReference type="EMBL" id="BAABLX010000016">
    <property type="protein sequence ID" value="GAA4942595.1"/>
    <property type="molecule type" value="Genomic_DNA"/>
</dbReference>
<evidence type="ECO:0000256" key="7">
    <source>
        <dbReference type="ARBA" id="ARBA00049897"/>
    </source>
</evidence>
<evidence type="ECO:0000256" key="3">
    <source>
        <dbReference type="ARBA" id="ARBA00011960"/>
    </source>
</evidence>
<evidence type="ECO:0000256" key="2">
    <source>
        <dbReference type="ARBA" id="ARBA00004948"/>
    </source>
</evidence>
<dbReference type="GO" id="GO:0009229">
    <property type="term" value="P:thiamine diphosphate biosynthetic process"/>
    <property type="evidence" value="ECO:0007669"/>
    <property type="project" value="UniProtKB-UniRule"/>
</dbReference>
<dbReference type="PANTHER" id="PTHR34266">
    <property type="entry name" value="THIAZOLE SYNTHASE"/>
    <property type="match status" value="1"/>
</dbReference>
<comment type="function">
    <text evidence="1 8">Catalyzes the rearrangement of 1-deoxy-D-xylulose 5-phosphate (DXP) to produce the thiazole phosphate moiety of thiamine. Sulfur is provided by the thiocarboxylate moiety of the carrier protein ThiS. In vitro, sulfur can be provided by H(2)S.</text>
</comment>
<feature type="active site" description="Schiff-base intermediate with DXP" evidence="8">
    <location>
        <position position="95"/>
    </location>
</feature>
<dbReference type="Gene3D" id="3.20.20.70">
    <property type="entry name" value="Aldolase class I"/>
    <property type="match status" value="1"/>
</dbReference>
<dbReference type="RefSeq" id="WP_345421435.1">
    <property type="nucleotide sequence ID" value="NZ_AP031496.1"/>
</dbReference>
<name>A0AAV3U2Y1_9ALTE</name>